<accession>A0AAU9CCR9</accession>
<feature type="region of interest" description="Disordered" evidence="1">
    <location>
        <begin position="55"/>
        <end position="77"/>
    </location>
</feature>
<proteinExistence type="predicted"/>
<evidence type="ECO:0000256" key="1">
    <source>
        <dbReference type="SAM" id="MobiDB-lite"/>
    </source>
</evidence>
<name>A0AAU9CCR9_9GAMM</name>
<dbReference type="AlphaFoldDB" id="A0AAU9CCR9"/>
<sequence length="77" mass="8914">MATVNFSVPDEIKEAFNKAFAGENKSAIIARLMKQAVEEKERQLRRQAIIEELTRTRKDRPTATDEEIRQAREEGRP</sequence>
<organism evidence="2 3">
    <name type="scientific">Methylomarinovum tepidoasis</name>
    <dbReference type="NCBI Taxonomy" id="2840183"/>
    <lineage>
        <taxon>Bacteria</taxon>
        <taxon>Pseudomonadati</taxon>
        <taxon>Pseudomonadota</taxon>
        <taxon>Gammaproteobacteria</taxon>
        <taxon>Methylococcales</taxon>
        <taxon>Methylothermaceae</taxon>
        <taxon>Methylomarinovum</taxon>
    </lineage>
</organism>
<gene>
    <name evidence="2" type="ORF">MIN45_P0960</name>
</gene>
<dbReference type="RefSeq" id="WP_286293760.1">
    <property type="nucleotide sequence ID" value="NZ_AP024718.1"/>
</dbReference>
<dbReference type="Proteomes" id="UP001321450">
    <property type="component" value="Chromosome"/>
</dbReference>
<protein>
    <submittedName>
        <fullName evidence="2">Uncharacterized protein</fullName>
    </submittedName>
</protein>
<keyword evidence="3" id="KW-1185">Reference proteome</keyword>
<evidence type="ECO:0000313" key="3">
    <source>
        <dbReference type="Proteomes" id="UP001321450"/>
    </source>
</evidence>
<dbReference type="KEGG" id="meiy:MIN45_P0960"/>
<evidence type="ECO:0000313" key="2">
    <source>
        <dbReference type="EMBL" id="BCX88591.1"/>
    </source>
</evidence>
<reference evidence="3" key="1">
    <citation type="journal article" date="2024" name="Int. J. Syst. Evol. Microbiol.">
        <title>Methylomarinovum tepidoasis sp. nov., a moderately thermophilic methanotroph of the family Methylothermaceae isolated from a deep-sea hydrothermal field.</title>
        <authorList>
            <person name="Hirayama H."/>
            <person name="Takaki Y."/>
            <person name="Abe M."/>
            <person name="Miyazaki M."/>
            <person name="Uematsu K."/>
            <person name="Matsui Y."/>
            <person name="Takai K."/>
        </authorList>
    </citation>
    <scope>NUCLEOTIDE SEQUENCE [LARGE SCALE GENOMIC DNA]</scope>
    <source>
        <strain evidence="3">IN45</strain>
    </source>
</reference>
<dbReference type="EMBL" id="AP024718">
    <property type="protein sequence ID" value="BCX88591.1"/>
    <property type="molecule type" value="Genomic_DNA"/>
</dbReference>